<accession>A0A5E4AWP7</accession>
<proteinExistence type="predicted"/>
<sequence>MHGRAHCGEVAALGTAFLPRLLLGKHPGAGMSISCLTQTTCSPTISHVQKLSQLCKDSSPRMLPNSQASTYRF</sequence>
<gene>
    <name evidence="1" type="ORF">GHT09_018362</name>
    <name evidence="2" type="ORF">MONAX_5E010880</name>
</gene>
<dbReference type="EMBL" id="WJEC01007544">
    <property type="protein sequence ID" value="KAF7470306.1"/>
    <property type="molecule type" value="Genomic_DNA"/>
</dbReference>
<dbReference type="Proteomes" id="UP000335636">
    <property type="component" value="Unassembled WGS sequence"/>
</dbReference>
<evidence type="ECO:0000313" key="3">
    <source>
        <dbReference type="Proteomes" id="UP000335636"/>
    </source>
</evidence>
<dbReference type="AlphaFoldDB" id="A0A5E4AWP7"/>
<protein>
    <submittedName>
        <fullName evidence="2">Uncharacterized protein</fullName>
    </submittedName>
</protein>
<dbReference type="Proteomes" id="UP000662637">
    <property type="component" value="Unassembled WGS sequence"/>
</dbReference>
<name>A0A5E4AWP7_MARMO</name>
<keyword evidence="3" id="KW-1185">Reference proteome</keyword>
<reference evidence="2 3" key="1">
    <citation type="submission" date="2019-04" db="EMBL/GenBank/DDBJ databases">
        <authorList>
            <person name="Alioto T."/>
            <person name="Alioto T."/>
        </authorList>
    </citation>
    <scope>NUCLEOTIDE SEQUENCE [LARGE SCALE GENOMIC DNA]</scope>
</reference>
<evidence type="ECO:0000313" key="2">
    <source>
        <dbReference type="EMBL" id="VTJ61181.1"/>
    </source>
</evidence>
<evidence type="ECO:0000313" key="1">
    <source>
        <dbReference type="EMBL" id="KAF7470306.1"/>
    </source>
</evidence>
<reference evidence="1" key="2">
    <citation type="submission" date="2020-08" db="EMBL/GenBank/DDBJ databases">
        <authorList>
            <person name="Shumante A."/>
            <person name="Zimin A.V."/>
            <person name="Puiu D."/>
            <person name="Salzberg S.L."/>
        </authorList>
    </citation>
    <scope>NUCLEOTIDE SEQUENCE</scope>
    <source>
        <strain evidence="1">WC2-LM</strain>
        <tissue evidence="1">Liver</tissue>
    </source>
</reference>
<dbReference type="EMBL" id="CABDUW010000166">
    <property type="protein sequence ID" value="VTJ61181.1"/>
    <property type="molecule type" value="Genomic_DNA"/>
</dbReference>
<organism evidence="2 3">
    <name type="scientific">Marmota monax</name>
    <name type="common">Woodchuck</name>
    <dbReference type="NCBI Taxonomy" id="9995"/>
    <lineage>
        <taxon>Eukaryota</taxon>
        <taxon>Metazoa</taxon>
        <taxon>Chordata</taxon>
        <taxon>Craniata</taxon>
        <taxon>Vertebrata</taxon>
        <taxon>Euteleostomi</taxon>
        <taxon>Mammalia</taxon>
        <taxon>Eutheria</taxon>
        <taxon>Euarchontoglires</taxon>
        <taxon>Glires</taxon>
        <taxon>Rodentia</taxon>
        <taxon>Sciuromorpha</taxon>
        <taxon>Sciuridae</taxon>
        <taxon>Xerinae</taxon>
        <taxon>Marmotini</taxon>
        <taxon>Marmota</taxon>
    </lineage>
</organism>